<comment type="caution">
    <text evidence="3">The sequence shown here is derived from an EMBL/GenBank/DDBJ whole genome shotgun (WGS) entry which is preliminary data.</text>
</comment>
<dbReference type="AlphaFoldDB" id="A0A6V7WDF0"/>
<gene>
    <name evidence="3" type="ORF">MENT_LOCUS37428</name>
</gene>
<feature type="coiled-coil region" evidence="1">
    <location>
        <begin position="132"/>
        <end position="159"/>
    </location>
</feature>
<dbReference type="Proteomes" id="UP000580250">
    <property type="component" value="Unassembled WGS sequence"/>
</dbReference>
<sequence>MNSSETEQIGAGGKTVKMEPASDVADAEPIRQVVVKMEATECMELNENVTNPKPMRKATQKVGSRRRRKWRLRQEALAKDCASTNATKVDASTQTVGKMKEKRYRGKRISSSEGMRRKLRRAQTLNFKQMVKKTLNAEIKQLVMIKKMLNDEIKQLVNKALKAGVSKI</sequence>
<accession>A0A6V7WDF0</accession>
<feature type="region of interest" description="Disordered" evidence="2">
    <location>
        <begin position="89"/>
        <end position="115"/>
    </location>
</feature>
<name>A0A6V7WDF0_MELEN</name>
<evidence type="ECO:0000256" key="2">
    <source>
        <dbReference type="SAM" id="MobiDB-lite"/>
    </source>
</evidence>
<protein>
    <submittedName>
        <fullName evidence="3">Uncharacterized protein</fullName>
    </submittedName>
</protein>
<proteinExistence type="predicted"/>
<evidence type="ECO:0000313" key="4">
    <source>
        <dbReference type="Proteomes" id="UP000580250"/>
    </source>
</evidence>
<reference evidence="3 4" key="1">
    <citation type="submission" date="2020-08" db="EMBL/GenBank/DDBJ databases">
        <authorList>
            <person name="Koutsovoulos G."/>
            <person name="Danchin GJ E."/>
        </authorList>
    </citation>
    <scope>NUCLEOTIDE SEQUENCE [LARGE SCALE GENOMIC DNA]</scope>
</reference>
<feature type="region of interest" description="Disordered" evidence="2">
    <location>
        <begin position="1"/>
        <end position="24"/>
    </location>
</feature>
<dbReference type="EMBL" id="CAJEWN010000526">
    <property type="protein sequence ID" value="CAD2185032.1"/>
    <property type="molecule type" value="Genomic_DNA"/>
</dbReference>
<keyword evidence="1" id="KW-0175">Coiled coil</keyword>
<evidence type="ECO:0000256" key="1">
    <source>
        <dbReference type="SAM" id="Coils"/>
    </source>
</evidence>
<evidence type="ECO:0000313" key="3">
    <source>
        <dbReference type="EMBL" id="CAD2185032.1"/>
    </source>
</evidence>
<organism evidence="3 4">
    <name type="scientific">Meloidogyne enterolobii</name>
    <name type="common">Root-knot nematode worm</name>
    <name type="synonym">Meloidogyne mayaguensis</name>
    <dbReference type="NCBI Taxonomy" id="390850"/>
    <lineage>
        <taxon>Eukaryota</taxon>
        <taxon>Metazoa</taxon>
        <taxon>Ecdysozoa</taxon>
        <taxon>Nematoda</taxon>
        <taxon>Chromadorea</taxon>
        <taxon>Rhabditida</taxon>
        <taxon>Tylenchina</taxon>
        <taxon>Tylenchomorpha</taxon>
        <taxon>Tylenchoidea</taxon>
        <taxon>Meloidogynidae</taxon>
        <taxon>Meloidogyninae</taxon>
        <taxon>Meloidogyne</taxon>
    </lineage>
</organism>